<protein>
    <recommendedName>
        <fullName evidence="2">Right handed beta helix domain-containing protein</fullName>
    </recommendedName>
</protein>
<dbReference type="InterPro" id="IPR022441">
    <property type="entry name" value="Para_beta_helix_rpt-2"/>
</dbReference>
<gene>
    <name evidence="3" type="ORF">GCM10022393_36110</name>
</gene>
<dbReference type="Proteomes" id="UP001500459">
    <property type="component" value="Unassembled WGS sequence"/>
</dbReference>
<dbReference type="EMBL" id="BAABCW010000020">
    <property type="protein sequence ID" value="GAA3518775.1"/>
    <property type="molecule type" value="Genomic_DNA"/>
</dbReference>
<keyword evidence="4" id="KW-1185">Reference proteome</keyword>
<proteinExistence type="predicted"/>
<comment type="caution">
    <text evidence="3">The sequence shown here is derived from an EMBL/GenBank/DDBJ whole genome shotgun (WGS) entry which is preliminary data.</text>
</comment>
<feature type="domain" description="Right handed beta helix" evidence="2">
    <location>
        <begin position="216"/>
        <end position="335"/>
    </location>
</feature>
<dbReference type="SMART" id="SM00710">
    <property type="entry name" value="PbH1"/>
    <property type="match status" value="5"/>
</dbReference>
<dbReference type="NCBIfam" id="TIGR03804">
    <property type="entry name" value="para_beta_helix"/>
    <property type="match status" value="1"/>
</dbReference>
<name>A0ABP6UTF4_9FLAO</name>
<reference evidence="4" key="1">
    <citation type="journal article" date="2019" name="Int. J. Syst. Evol. Microbiol.">
        <title>The Global Catalogue of Microorganisms (GCM) 10K type strain sequencing project: providing services to taxonomists for standard genome sequencing and annotation.</title>
        <authorList>
            <consortium name="The Broad Institute Genomics Platform"/>
            <consortium name="The Broad Institute Genome Sequencing Center for Infectious Disease"/>
            <person name="Wu L."/>
            <person name="Ma J."/>
        </authorList>
    </citation>
    <scope>NUCLEOTIDE SEQUENCE [LARGE SCALE GENOMIC DNA]</scope>
    <source>
        <strain evidence="4">JCM 17106</strain>
    </source>
</reference>
<dbReference type="InterPro" id="IPR011050">
    <property type="entry name" value="Pectin_lyase_fold/virulence"/>
</dbReference>
<dbReference type="InterPro" id="IPR039448">
    <property type="entry name" value="Beta_helix"/>
</dbReference>
<dbReference type="Pfam" id="PF13229">
    <property type="entry name" value="Beta_helix"/>
    <property type="match status" value="1"/>
</dbReference>
<organism evidence="3 4">
    <name type="scientific">Aquimarina addita</name>
    <dbReference type="NCBI Taxonomy" id="870485"/>
    <lineage>
        <taxon>Bacteria</taxon>
        <taxon>Pseudomonadati</taxon>
        <taxon>Bacteroidota</taxon>
        <taxon>Flavobacteriia</taxon>
        <taxon>Flavobacteriales</taxon>
        <taxon>Flavobacteriaceae</taxon>
        <taxon>Aquimarina</taxon>
    </lineage>
</organism>
<feature type="transmembrane region" description="Helical" evidence="1">
    <location>
        <begin position="40"/>
        <end position="60"/>
    </location>
</feature>
<dbReference type="SUPFAM" id="SSF51126">
    <property type="entry name" value="Pectin lyase-like"/>
    <property type="match status" value="1"/>
</dbReference>
<keyword evidence="1" id="KW-1133">Transmembrane helix</keyword>
<accession>A0ABP6UTF4</accession>
<keyword evidence="1" id="KW-0812">Transmembrane</keyword>
<evidence type="ECO:0000313" key="3">
    <source>
        <dbReference type="EMBL" id="GAA3518775.1"/>
    </source>
</evidence>
<keyword evidence="1" id="KW-0472">Membrane</keyword>
<dbReference type="Gene3D" id="2.160.20.10">
    <property type="entry name" value="Single-stranded right-handed beta-helix, Pectin lyase-like"/>
    <property type="match status" value="1"/>
</dbReference>
<evidence type="ECO:0000259" key="2">
    <source>
        <dbReference type="Pfam" id="PF13229"/>
    </source>
</evidence>
<evidence type="ECO:0000256" key="1">
    <source>
        <dbReference type="SAM" id="Phobius"/>
    </source>
</evidence>
<dbReference type="InterPro" id="IPR012334">
    <property type="entry name" value="Pectin_lyas_fold"/>
</dbReference>
<feature type="transmembrane region" description="Helical" evidence="1">
    <location>
        <begin position="67"/>
        <end position="90"/>
    </location>
</feature>
<sequence>MMGIAGITILFLYVYNKFLLKDITIDLSISEKITIYFKKGKVIILISMSCLLFLCLKFYISYIRIANLIIVSIMKNIPYYLGFFILILIISCSSDDSGDDSGNETDPQELDADGLPVVLFDVQLPVNVNDQEYIIELDRWDIPNNGTDPLKTTTNLQAAIDWAHEEQYSRVVLPSGEYLVGEDKTYNYQGGIELHGDTEFVFSEGAVLEMDTNDKWNYCVISLNGDNITIRDGVIKGDRDTHILTPRDSDGKTAHDEGHGICVWNTSNQVLVDNMEIHSVTGDGSLILESNDVTFTNNTIYNNRRQGISVVGGVRIKITDNEIHHINGTAPQFGIDIEGAGRVDEDILIQNNYFHHNTGGDIVNTSGKNVFILDNVMEQGDGSTYVDGPIVSWHRTHNIIARNTITMVDGSENGRLGYIQYSGGGDKGHSLVTYVHDNVCNSCGMYMYKSADADVRRNKFYGYFLSFTEFDNAVLVDNLVTYSEDHPNLRFCWSYRFNDVTGFASGNYLGDNLEEIPLSETEPYTLQCVLDGW</sequence>
<evidence type="ECO:0000313" key="4">
    <source>
        <dbReference type="Proteomes" id="UP001500459"/>
    </source>
</evidence>
<dbReference type="InterPro" id="IPR006626">
    <property type="entry name" value="PbH1"/>
</dbReference>